<feature type="repeat" description="TPR" evidence="3">
    <location>
        <begin position="728"/>
        <end position="761"/>
    </location>
</feature>
<protein>
    <submittedName>
        <fullName evidence="5">Uncharacterized protein</fullName>
    </submittedName>
</protein>
<feature type="region of interest" description="Disordered" evidence="4">
    <location>
        <begin position="770"/>
        <end position="811"/>
    </location>
</feature>
<comment type="caution">
    <text evidence="5">The sequence shown here is derived from an EMBL/GenBank/DDBJ whole genome shotgun (WGS) entry which is preliminary data.</text>
</comment>
<keyword evidence="2 3" id="KW-0802">TPR repeat</keyword>
<proteinExistence type="predicted"/>
<dbReference type="InterPro" id="IPR051685">
    <property type="entry name" value="Ycf3/AcsC/BcsC/TPR_MFPF"/>
</dbReference>
<keyword evidence="1" id="KW-0677">Repeat</keyword>
<dbReference type="PANTHER" id="PTHR44943">
    <property type="entry name" value="CELLULOSE SYNTHASE OPERON PROTEIN C"/>
    <property type="match status" value="1"/>
</dbReference>
<evidence type="ECO:0000256" key="1">
    <source>
        <dbReference type="ARBA" id="ARBA00022737"/>
    </source>
</evidence>
<dbReference type="SUPFAM" id="SSF48452">
    <property type="entry name" value="TPR-like"/>
    <property type="match status" value="4"/>
</dbReference>
<organism evidence="5 6">
    <name type="scientific">Candidatus Wallbacteria bacterium HGW-Wallbacteria-1</name>
    <dbReference type="NCBI Taxonomy" id="2013854"/>
    <lineage>
        <taxon>Bacteria</taxon>
        <taxon>Candidatus Walliibacteriota</taxon>
    </lineage>
</organism>
<dbReference type="PROSITE" id="PS50005">
    <property type="entry name" value="TPR"/>
    <property type="match status" value="7"/>
</dbReference>
<sequence>MEDGLVPSPIPFGGKMKIFRLFNWLMVLFILCTLTSGCKRDGGAARVTRVPVIRDQVITDLGKELSASPQNTSIMMKMAARYSKIGSEAEAESTFEKILRTDPYHVEARAALADIQIGRAVRSATLGKDQEARDFLARAEKLGAHADVYARARASVAMARYKALKGGGGVADIKLVQEALQADPTCSAAHVVMINSALESKDIIAAAEAAAKALRALPDDIEILRLAASVDLAAGNVESATKLMERAAGKDPAIQSDMASMLRSRGTDLLGQKRYQEAIEVLSKARITDPGAAADLARAFMGAGNLKSARQAAQEAVALNPNDETSHFVLGDILAAGQDIDGAMAAYSAVLQYRPESLEPHFRKARLLSRLNRLDEAIGELEKALAKEPGHIQAAEQVGVLHARAERYDKALEIWEKILSQRPDYANVYYDIALLKMKKRDFDEAIVNYSRASQLEPGNPLYLYSLGLAYRQKGLIDESIEAWKGVLTVAPESKYAQVVREMIGPETARKGQDDFDDLQRLVNYAVICEKSGKREEAFKTYARALAMAPQNARVNLGIYPHFIEAGDHIQALASILVVLSSRERTSDLQEIAGEEYVACGMIRKGMSVLNRGLEVGDIDRTQEINGMIALSGVLEKRKSPGLAAEHLLEAAAMDSRYDLMIRAGDLWVQAEEYDKALGIFSRVASSASDDAQKIDALVKSGAIGGLRGDMTQACRYFDRALEINAVEFQTYLRYGEVLRKGRRSREATMVYQRLLNLSPPEEIAQTAREILRDLGSASDTTDSDSSESSQKSLPQWEAESNSGTEKSGAAN</sequence>
<dbReference type="Gene3D" id="1.25.40.10">
    <property type="entry name" value="Tetratricopeptide repeat domain"/>
    <property type="match status" value="5"/>
</dbReference>
<evidence type="ECO:0000256" key="3">
    <source>
        <dbReference type="PROSITE-ProRule" id="PRU00339"/>
    </source>
</evidence>
<accession>A0A2N1PUL1</accession>
<feature type="compositionally biased region" description="Polar residues" evidence="4">
    <location>
        <begin position="790"/>
        <end position="811"/>
    </location>
</feature>
<feature type="repeat" description="TPR" evidence="3">
    <location>
        <begin position="426"/>
        <end position="459"/>
    </location>
</feature>
<dbReference type="InterPro" id="IPR011990">
    <property type="entry name" value="TPR-like_helical_dom_sf"/>
</dbReference>
<feature type="repeat" description="TPR" evidence="3">
    <location>
        <begin position="290"/>
        <end position="323"/>
    </location>
</feature>
<dbReference type="Pfam" id="PF13181">
    <property type="entry name" value="TPR_8"/>
    <property type="match status" value="1"/>
</dbReference>
<gene>
    <name evidence="5" type="ORF">CVV64_01015</name>
</gene>
<evidence type="ECO:0000313" key="6">
    <source>
        <dbReference type="Proteomes" id="UP000233256"/>
    </source>
</evidence>
<dbReference type="EMBL" id="PGXC01000001">
    <property type="protein sequence ID" value="PKK92027.1"/>
    <property type="molecule type" value="Genomic_DNA"/>
</dbReference>
<dbReference type="PANTHER" id="PTHR44943:SF8">
    <property type="entry name" value="TPR REPEAT-CONTAINING PROTEIN MJ0263"/>
    <property type="match status" value="1"/>
</dbReference>
<evidence type="ECO:0000256" key="4">
    <source>
        <dbReference type="SAM" id="MobiDB-lite"/>
    </source>
</evidence>
<feature type="repeat" description="TPR" evidence="3">
    <location>
        <begin position="392"/>
        <end position="425"/>
    </location>
</feature>
<feature type="repeat" description="TPR" evidence="3">
    <location>
        <begin position="518"/>
        <end position="551"/>
    </location>
</feature>
<evidence type="ECO:0000313" key="5">
    <source>
        <dbReference type="EMBL" id="PKK92027.1"/>
    </source>
</evidence>
<feature type="repeat" description="TPR" evidence="3">
    <location>
        <begin position="460"/>
        <end position="493"/>
    </location>
</feature>
<dbReference type="InterPro" id="IPR019734">
    <property type="entry name" value="TPR_rpt"/>
</dbReference>
<reference evidence="5 6" key="1">
    <citation type="journal article" date="2017" name="ISME J.">
        <title>Potential for microbial H2 and metal transformations associated with novel bacteria and archaea in deep terrestrial subsurface sediments.</title>
        <authorList>
            <person name="Hernsdorf A.W."/>
            <person name="Amano Y."/>
            <person name="Miyakawa K."/>
            <person name="Ise K."/>
            <person name="Suzuki Y."/>
            <person name="Anantharaman K."/>
            <person name="Probst A."/>
            <person name="Burstein D."/>
            <person name="Thomas B.C."/>
            <person name="Banfield J.F."/>
        </authorList>
    </citation>
    <scope>NUCLEOTIDE SEQUENCE [LARGE SCALE GENOMIC DNA]</scope>
    <source>
        <strain evidence="5">HGW-Wallbacteria-1</strain>
    </source>
</reference>
<dbReference type="SMART" id="SM00028">
    <property type="entry name" value="TPR"/>
    <property type="match status" value="13"/>
</dbReference>
<evidence type="ECO:0000256" key="2">
    <source>
        <dbReference type="ARBA" id="ARBA00022803"/>
    </source>
</evidence>
<feature type="repeat" description="TPR" evidence="3">
    <location>
        <begin position="72"/>
        <end position="105"/>
    </location>
</feature>
<dbReference type="Proteomes" id="UP000233256">
    <property type="component" value="Unassembled WGS sequence"/>
</dbReference>
<dbReference type="Pfam" id="PF13432">
    <property type="entry name" value="TPR_16"/>
    <property type="match status" value="3"/>
</dbReference>
<dbReference type="AlphaFoldDB" id="A0A2N1PUL1"/>
<name>A0A2N1PUL1_9BACT</name>
<dbReference type="Pfam" id="PF13414">
    <property type="entry name" value="TPR_11"/>
    <property type="match status" value="1"/>
</dbReference>